<feature type="transmembrane region" description="Helical" evidence="1">
    <location>
        <begin position="6"/>
        <end position="23"/>
    </location>
</feature>
<reference evidence="2" key="1">
    <citation type="submission" date="2019-10" db="EMBL/GenBank/DDBJ databases">
        <title>Conservation and host-specific expression of non-tandemly repeated heterogenous ribosome RNA gene in arbuscular mycorrhizal fungi.</title>
        <authorList>
            <person name="Maeda T."/>
            <person name="Kobayashi Y."/>
            <person name="Nakagawa T."/>
            <person name="Ezawa T."/>
            <person name="Yamaguchi K."/>
            <person name="Bino T."/>
            <person name="Nishimoto Y."/>
            <person name="Shigenobu S."/>
            <person name="Kawaguchi M."/>
        </authorList>
    </citation>
    <scope>NUCLEOTIDE SEQUENCE</scope>
    <source>
        <strain evidence="2">HR1</strain>
    </source>
</reference>
<dbReference type="AlphaFoldDB" id="A0A8H3R5U3"/>
<gene>
    <name evidence="2" type="ORF">RCL2_002747700</name>
</gene>
<protein>
    <submittedName>
        <fullName evidence="2">Uncharacterized protein</fullName>
    </submittedName>
</protein>
<evidence type="ECO:0000313" key="2">
    <source>
        <dbReference type="EMBL" id="GET01045.1"/>
    </source>
</evidence>
<organism evidence="2 3">
    <name type="scientific">Rhizophagus clarus</name>
    <dbReference type="NCBI Taxonomy" id="94130"/>
    <lineage>
        <taxon>Eukaryota</taxon>
        <taxon>Fungi</taxon>
        <taxon>Fungi incertae sedis</taxon>
        <taxon>Mucoromycota</taxon>
        <taxon>Glomeromycotina</taxon>
        <taxon>Glomeromycetes</taxon>
        <taxon>Glomerales</taxon>
        <taxon>Glomeraceae</taxon>
        <taxon>Rhizophagus</taxon>
    </lineage>
</organism>
<name>A0A8H3R5U3_9GLOM</name>
<comment type="caution">
    <text evidence="2">The sequence shown here is derived from an EMBL/GenBank/DDBJ whole genome shotgun (WGS) entry which is preliminary data.</text>
</comment>
<dbReference type="EMBL" id="BLAL01000297">
    <property type="protein sequence ID" value="GET01045.1"/>
    <property type="molecule type" value="Genomic_DNA"/>
</dbReference>
<accession>A0A8H3R5U3</accession>
<sequence>MTEKPFFFYIFIYILSNICSTIWKKRNEYYKSWKTTKMCCHEHRLEATLPYMIPDDRRQADSSLPFTFIDFLFELMVTLFCNLSSSTNIA</sequence>
<evidence type="ECO:0000313" key="3">
    <source>
        <dbReference type="Proteomes" id="UP000615446"/>
    </source>
</evidence>
<proteinExistence type="predicted"/>
<keyword evidence="1" id="KW-0472">Membrane</keyword>
<evidence type="ECO:0000256" key="1">
    <source>
        <dbReference type="SAM" id="Phobius"/>
    </source>
</evidence>
<dbReference type="Proteomes" id="UP000615446">
    <property type="component" value="Unassembled WGS sequence"/>
</dbReference>
<keyword evidence="1" id="KW-1133">Transmembrane helix</keyword>
<keyword evidence="1" id="KW-0812">Transmembrane</keyword>